<dbReference type="InterPro" id="IPR001901">
    <property type="entry name" value="Translocase_SecE/Sec61-g"/>
</dbReference>
<evidence type="ECO:0000256" key="2">
    <source>
        <dbReference type="ARBA" id="ARBA00022448"/>
    </source>
</evidence>
<dbReference type="RefSeq" id="WP_143318570.1">
    <property type="nucleotide sequence ID" value="NZ_JACSRA010000027.1"/>
</dbReference>
<sequence>MAVNSSTKIENSTQKGGIFKFFKDIKAEVKRITWPSNKETKKAFIAVAVVTIVYTIMVGGFDYIFQNLFEVILKLK</sequence>
<proteinExistence type="inferred from homology"/>
<name>A0ABR8PWY4_9CLOT</name>
<organism evidence="10 11">
    <name type="scientific">Clostridium cibarium</name>
    <dbReference type="NCBI Taxonomy" id="2762247"/>
    <lineage>
        <taxon>Bacteria</taxon>
        <taxon>Bacillati</taxon>
        <taxon>Bacillota</taxon>
        <taxon>Clostridia</taxon>
        <taxon>Eubacteriales</taxon>
        <taxon>Clostridiaceae</taxon>
        <taxon>Clostridium</taxon>
    </lineage>
</organism>
<dbReference type="Gene3D" id="1.20.5.1030">
    <property type="entry name" value="Preprotein translocase secy subunit"/>
    <property type="match status" value="1"/>
</dbReference>
<evidence type="ECO:0000313" key="11">
    <source>
        <dbReference type="Proteomes" id="UP000627781"/>
    </source>
</evidence>
<dbReference type="PANTHER" id="PTHR33910">
    <property type="entry name" value="PROTEIN TRANSLOCASE SUBUNIT SECE"/>
    <property type="match status" value="1"/>
</dbReference>
<keyword evidence="8 9" id="KW-0472">Membrane</keyword>
<gene>
    <name evidence="9 10" type="primary">secE</name>
    <name evidence="10" type="ORF">H9661_15195</name>
</gene>
<dbReference type="Pfam" id="PF00584">
    <property type="entry name" value="SecE"/>
    <property type="match status" value="1"/>
</dbReference>
<comment type="subcellular location">
    <subcellularLocation>
        <location evidence="9">Cell membrane</location>
        <topology evidence="9">Single-pass membrane protein</topology>
    </subcellularLocation>
    <subcellularLocation>
        <location evidence="1">Membrane</location>
    </subcellularLocation>
</comment>
<dbReference type="InterPro" id="IPR005807">
    <property type="entry name" value="SecE_bac"/>
</dbReference>
<dbReference type="InterPro" id="IPR038379">
    <property type="entry name" value="SecE_sf"/>
</dbReference>
<comment type="function">
    <text evidence="9">Essential subunit of the Sec protein translocation channel SecYEG. Clamps together the 2 halves of SecY. May contact the channel plug during translocation.</text>
</comment>
<evidence type="ECO:0000256" key="4">
    <source>
        <dbReference type="ARBA" id="ARBA00022692"/>
    </source>
</evidence>
<comment type="similarity">
    <text evidence="9">Belongs to the SecE/SEC61-gamma family.</text>
</comment>
<keyword evidence="2 9" id="KW-0813">Transport</keyword>
<evidence type="ECO:0000256" key="7">
    <source>
        <dbReference type="ARBA" id="ARBA00023010"/>
    </source>
</evidence>
<keyword evidence="7 9" id="KW-0811">Translocation</keyword>
<evidence type="ECO:0000256" key="1">
    <source>
        <dbReference type="ARBA" id="ARBA00004370"/>
    </source>
</evidence>
<evidence type="ECO:0000313" key="10">
    <source>
        <dbReference type="EMBL" id="MBD7912695.1"/>
    </source>
</evidence>
<feature type="transmembrane region" description="Helical" evidence="9">
    <location>
        <begin position="43"/>
        <end position="65"/>
    </location>
</feature>
<evidence type="ECO:0000256" key="9">
    <source>
        <dbReference type="HAMAP-Rule" id="MF_00422"/>
    </source>
</evidence>
<keyword evidence="4 9" id="KW-0812">Transmembrane</keyword>
<evidence type="ECO:0000256" key="3">
    <source>
        <dbReference type="ARBA" id="ARBA00022475"/>
    </source>
</evidence>
<protein>
    <recommendedName>
        <fullName evidence="9">Protein translocase subunit SecE</fullName>
    </recommendedName>
</protein>
<dbReference type="NCBIfam" id="TIGR00964">
    <property type="entry name" value="secE_bact"/>
    <property type="match status" value="1"/>
</dbReference>
<evidence type="ECO:0000256" key="5">
    <source>
        <dbReference type="ARBA" id="ARBA00022927"/>
    </source>
</evidence>
<dbReference type="HAMAP" id="MF_00422">
    <property type="entry name" value="SecE"/>
    <property type="match status" value="1"/>
</dbReference>
<dbReference type="PROSITE" id="PS01067">
    <property type="entry name" value="SECE_SEC61G"/>
    <property type="match status" value="1"/>
</dbReference>
<dbReference type="Proteomes" id="UP000627781">
    <property type="component" value="Unassembled WGS sequence"/>
</dbReference>
<comment type="caution">
    <text evidence="10">The sequence shown here is derived from an EMBL/GenBank/DDBJ whole genome shotgun (WGS) entry which is preliminary data.</text>
</comment>
<keyword evidence="6 9" id="KW-1133">Transmembrane helix</keyword>
<evidence type="ECO:0000256" key="6">
    <source>
        <dbReference type="ARBA" id="ARBA00022989"/>
    </source>
</evidence>
<keyword evidence="5 9" id="KW-0653">Protein transport</keyword>
<reference evidence="10 11" key="1">
    <citation type="submission" date="2020-08" db="EMBL/GenBank/DDBJ databases">
        <title>A Genomic Blueprint of the Chicken Gut Microbiome.</title>
        <authorList>
            <person name="Gilroy R."/>
            <person name="Ravi A."/>
            <person name="Getino M."/>
            <person name="Pursley I."/>
            <person name="Horton D.L."/>
            <person name="Alikhan N.-F."/>
            <person name="Baker D."/>
            <person name="Gharbi K."/>
            <person name="Hall N."/>
            <person name="Watson M."/>
            <person name="Adriaenssens E.M."/>
            <person name="Foster-Nyarko E."/>
            <person name="Jarju S."/>
            <person name="Secka A."/>
            <person name="Antonio M."/>
            <person name="Oren A."/>
            <person name="Chaudhuri R."/>
            <person name="La Ragione R.M."/>
            <person name="Hildebrand F."/>
            <person name="Pallen M.J."/>
        </authorList>
    </citation>
    <scope>NUCLEOTIDE SEQUENCE [LARGE SCALE GENOMIC DNA]</scope>
    <source>
        <strain evidence="10 11">Sa3CVN1</strain>
    </source>
</reference>
<keyword evidence="3 9" id="KW-1003">Cell membrane</keyword>
<comment type="subunit">
    <text evidence="9">Component of the Sec protein translocase complex. Heterotrimer consisting of SecY, SecE and SecG subunits. The heterotrimers can form oligomers, although 1 heterotrimer is thought to be able to translocate proteins. Interacts with the ribosome. Interacts with SecDF, and other proteins may be involved. Interacts with SecA.</text>
</comment>
<dbReference type="PANTHER" id="PTHR33910:SF1">
    <property type="entry name" value="PROTEIN TRANSLOCASE SUBUNIT SECE"/>
    <property type="match status" value="1"/>
</dbReference>
<dbReference type="EMBL" id="JACSRA010000027">
    <property type="protein sequence ID" value="MBD7912695.1"/>
    <property type="molecule type" value="Genomic_DNA"/>
</dbReference>
<accession>A0ABR8PWY4</accession>
<keyword evidence="11" id="KW-1185">Reference proteome</keyword>
<evidence type="ECO:0000256" key="8">
    <source>
        <dbReference type="ARBA" id="ARBA00023136"/>
    </source>
</evidence>